<keyword evidence="2" id="KW-1185">Reference proteome</keyword>
<sequence length="232" mass="25740">MPTFVELQDDAALLSFEHQLHLADVVGIPPWKVDFTVPRFEFTGDKPLTVSEVHLLGSAAPGPRSWLWSWASRPDDYRPEVTWLAERLREYGEEHGIAELTEAEIPFDALPGAPTEPSAVASLMMEAAKVVMGRWTGYAASVGRGTRFGMLIEHPSFALPEPDFARVSLVLQRSLAELRLYDQRRAFRSYAVNRGLRVQENDTQMRIEGPGVGATVGFTEKNLVSAMSIGVD</sequence>
<dbReference type="RefSeq" id="WP_344880304.1">
    <property type="nucleotide sequence ID" value="NZ_BAABAL010000018.1"/>
</dbReference>
<dbReference type="Pfam" id="PF21813">
    <property type="entry name" value="DUF6882"/>
    <property type="match status" value="1"/>
</dbReference>
<comment type="caution">
    <text evidence="1">The sequence shown here is derived from an EMBL/GenBank/DDBJ whole genome shotgun (WGS) entry which is preliminary data.</text>
</comment>
<dbReference type="EMBL" id="BAABAL010000018">
    <property type="protein sequence ID" value="GAA4022830.1"/>
    <property type="molecule type" value="Genomic_DNA"/>
</dbReference>
<organism evidence="1 2">
    <name type="scientific">Allokutzneria multivorans</name>
    <dbReference type="NCBI Taxonomy" id="1142134"/>
    <lineage>
        <taxon>Bacteria</taxon>
        <taxon>Bacillati</taxon>
        <taxon>Actinomycetota</taxon>
        <taxon>Actinomycetes</taxon>
        <taxon>Pseudonocardiales</taxon>
        <taxon>Pseudonocardiaceae</taxon>
        <taxon>Allokutzneria</taxon>
    </lineage>
</organism>
<dbReference type="Proteomes" id="UP001501747">
    <property type="component" value="Unassembled WGS sequence"/>
</dbReference>
<evidence type="ECO:0000313" key="2">
    <source>
        <dbReference type="Proteomes" id="UP001501747"/>
    </source>
</evidence>
<gene>
    <name evidence="1" type="ORF">GCM10022247_53860</name>
</gene>
<proteinExistence type="predicted"/>
<reference evidence="2" key="1">
    <citation type="journal article" date="2019" name="Int. J. Syst. Evol. Microbiol.">
        <title>The Global Catalogue of Microorganisms (GCM) 10K type strain sequencing project: providing services to taxonomists for standard genome sequencing and annotation.</title>
        <authorList>
            <consortium name="The Broad Institute Genomics Platform"/>
            <consortium name="The Broad Institute Genome Sequencing Center for Infectious Disease"/>
            <person name="Wu L."/>
            <person name="Ma J."/>
        </authorList>
    </citation>
    <scope>NUCLEOTIDE SEQUENCE [LARGE SCALE GENOMIC DNA]</scope>
    <source>
        <strain evidence="2">JCM 17342</strain>
    </source>
</reference>
<protein>
    <submittedName>
        <fullName evidence="1">Uncharacterized protein</fullName>
    </submittedName>
</protein>
<accession>A0ABP7T928</accession>
<dbReference type="InterPro" id="IPR049249">
    <property type="entry name" value="DUF6882"/>
</dbReference>
<name>A0ABP7T928_9PSEU</name>
<evidence type="ECO:0000313" key="1">
    <source>
        <dbReference type="EMBL" id="GAA4022830.1"/>
    </source>
</evidence>